<evidence type="ECO:0000256" key="1">
    <source>
        <dbReference type="SAM" id="MobiDB-lite"/>
    </source>
</evidence>
<organism evidence="2 3">
    <name type="scientific">Kribbella antibiotica</name>
    <dbReference type="NCBI Taxonomy" id="190195"/>
    <lineage>
        <taxon>Bacteria</taxon>
        <taxon>Bacillati</taxon>
        <taxon>Actinomycetota</taxon>
        <taxon>Actinomycetes</taxon>
        <taxon>Propionibacteriales</taxon>
        <taxon>Kribbellaceae</taxon>
        <taxon>Kribbella</taxon>
    </lineage>
</organism>
<dbReference type="RefSeq" id="WP_132169123.1">
    <property type="nucleotide sequence ID" value="NZ_SMKX01000051.1"/>
</dbReference>
<gene>
    <name evidence="2" type="ORF">E1263_18885</name>
</gene>
<protein>
    <submittedName>
        <fullName evidence="2">Uncharacterized protein</fullName>
    </submittedName>
</protein>
<name>A0A4R4ZIG1_9ACTN</name>
<proteinExistence type="predicted"/>
<evidence type="ECO:0000313" key="2">
    <source>
        <dbReference type="EMBL" id="TDD58491.1"/>
    </source>
</evidence>
<accession>A0A4R4ZIG1</accession>
<sequence length="243" mass="25954">MARRGTALLASGLVAIVALGGAGGYGVGWLTAADSSVTATGKPLPLGQLSLPPTPASPTTTPVPVDSRKPVPDNSKALLVKDLTYRTHTFKVQGTLESEISLEAPDGWTYTPQTDRDTARFNETLKRYLRVQGGFPLTRPPAASMAALIKRLDKLDASQQVRYVDEVDDGDTATLIYEWVPPAEIAALPSLRRVIVRWVADDSGKVAVELSVTGLPKDAKALQDVMDHASQSVERRDSPVAPS</sequence>
<evidence type="ECO:0000313" key="3">
    <source>
        <dbReference type="Proteomes" id="UP000295124"/>
    </source>
</evidence>
<comment type="caution">
    <text evidence="2">The sequence shown here is derived from an EMBL/GenBank/DDBJ whole genome shotgun (WGS) entry which is preliminary data.</text>
</comment>
<dbReference type="OrthoDB" id="3817902at2"/>
<feature type="region of interest" description="Disordered" evidence="1">
    <location>
        <begin position="44"/>
        <end position="72"/>
    </location>
</feature>
<dbReference type="AlphaFoldDB" id="A0A4R4ZIG1"/>
<reference evidence="2 3" key="1">
    <citation type="submission" date="2019-03" db="EMBL/GenBank/DDBJ databases">
        <title>Draft genome sequences of novel Actinobacteria.</title>
        <authorList>
            <person name="Sahin N."/>
            <person name="Ay H."/>
            <person name="Saygin H."/>
        </authorList>
    </citation>
    <scope>NUCLEOTIDE SEQUENCE [LARGE SCALE GENOMIC DNA]</scope>
    <source>
        <strain evidence="2 3">JCM 13523</strain>
    </source>
</reference>
<dbReference type="EMBL" id="SMKX01000051">
    <property type="protein sequence ID" value="TDD58491.1"/>
    <property type="molecule type" value="Genomic_DNA"/>
</dbReference>
<keyword evidence="3" id="KW-1185">Reference proteome</keyword>
<dbReference type="Proteomes" id="UP000295124">
    <property type="component" value="Unassembled WGS sequence"/>
</dbReference>